<keyword evidence="1" id="KW-0805">Transcription regulation</keyword>
<dbReference type="InterPro" id="IPR036388">
    <property type="entry name" value="WH-like_DNA-bd_sf"/>
</dbReference>
<evidence type="ECO:0000256" key="2">
    <source>
        <dbReference type="ARBA" id="ARBA00023125"/>
    </source>
</evidence>
<reference evidence="6 7" key="1">
    <citation type="submission" date="2023-04" db="EMBL/GenBank/DDBJ databases">
        <title>A long-awaited taxogenomic arrangement of the family Halomonadaceae.</title>
        <authorList>
            <person name="De La Haba R."/>
            <person name="Chuvochina M."/>
            <person name="Wittouck S."/>
            <person name="Arahal D.R."/>
            <person name="Sanchez-Porro C."/>
            <person name="Hugenholtz P."/>
            <person name="Ventosa A."/>
        </authorList>
    </citation>
    <scope>NUCLEOTIDE SEQUENCE [LARGE SCALE GENOMIC DNA]</scope>
    <source>
        <strain evidence="6 7">DSM 22428</strain>
    </source>
</reference>
<dbReference type="InterPro" id="IPR035472">
    <property type="entry name" value="RpiR-like_SIS"/>
</dbReference>
<evidence type="ECO:0000259" key="5">
    <source>
        <dbReference type="PROSITE" id="PS51464"/>
    </source>
</evidence>
<comment type="caution">
    <text evidence="6">The sequence shown here is derived from an EMBL/GenBank/DDBJ whole genome shotgun (WGS) entry which is preliminary data.</text>
</comment>
<dbReference type="PROSITE" id="PS00356">
    <property type="entry name" value="HTH_LACI_1"/>
    <property type="match status" value="1"/>
</dbReference>
<dbReference type="InterPro" id="IPR001347">
    <property type="entry name" value="SIS_dom"/>
</dbReference>
<dbReference type="Pfam" id="PF01418">
    <property type="entry name" value="HTH_6"/>
    <property type="match status" value="1"/>
</dbReference>
<dbReference type="SUPFAM" id="SSF53697">
    <property type="entry name" value="SIS domain"/>
    <property type="match status" value="1"/>
</dbReference>
<dbReference type="Gene3D" id="1.10.10.10">
    <property type="entry name" value="Winged helix-like DNA-binding domain superfamily/Winged helix DNA-binding domain"/>
    <property type="match status" value="1"/>
</dbReference>
<feature type="domain" description="HTH rpiR-type" evidence="4">
    <location>
        <begin position="3"/>
        <end position="79"/>
    </location>
</feature>
<gene>
    <name evidence="6" type="primary">hexR</name>
    <name evidence="6" type="ORF">QC825_08350</name>
</gene>
<feature type="domain" description="SIS" evidence="5">
    <location>
        <begin position="123"/>
        <end position="262"/>
    </location>
</feature>
<dbReference type="RefSeq" id="WP_251594421.1">
    <property type="nucleotide sequence ID" value="NZ_JAMLJI010000004.1"/>
</dbReference>
<evidence type="ECO:0000256" key="3">
    <source>
        <dbReference type="ARBA" id="ARBA00023163"/>
    </source>
</evidence>
<dbReference type="CDD" id="cd05013">
    <property type="entry name" value="SIS_RpiR"/>
    <property type="match status" value="1"/>
</dbReference>
<protein>
    <submittedName>
        <fullName evidence="6">Transcriptional regulator HexR</fullName>
    </submittedName>
</protein>
<dbReference type="InterPro" id="IPR009057">
    <property type="entry name" value="Homeodomain-like_sf"/>
</dbReference>
<name>A0ABU1GVK6_9GAMM</name>
<dbReference type="InterPro" id="IPR046348">
    <property type="entry name" value="SIS_dom_sf"/>
</dbReference>
<keyword evidence="7" id="KW-1185">Reference proteome</keyword>
<dbReference type="PROSITE" id="PS51464">
    <property type="entry name" value="SIS"/>
    <property type="match status" value="1"/>
</dbReference>
<dbReference type="EMBL" id="JARWAO010000004">
    <property type="protein sequence ID" value="MDR5896078.1"/>
    <property type="molecule type" value="Genomic_DNA"/>
</dbReference>
<dbReference type="PROSITE" id="PS51071">
    <property type="entry name" value="HTH_RPIR"/>
    <property type="match status" value="1"/>
</dbReference>
<keyword evidence="3" id="KW-0804">Transcription</keyword>
<dbReference type="Proteomes" id="UP001269375">
    <property type="component" value="Unassembled WGS sequence"/>
</dbReference>
<dbReference type="Gene3D" id="3.40.50.10490">
    <property type="entry name" value="Glucose-6-phosphate isomerase like protein, domain 1"/>
    <property type="match status" value="1"/>
</dbReference>
<evidence type="ECO:0000313" key="6">
    <source>
        <dbReference type="EMBL" id="MDR5896078.1"/>
    </source>
</evidence>
<dbReference type="SUPFAM" id="SSF46689">
    <property type="entry name" value="Homeodomain-like"/>
    <property type="match status" value="1"/>
</dbReference>
<dbReference type="InterPro" id="IPR000281">
    <property type="entry name" value="HTH_RpiR"/>
</dbReference>
<dbReference type="PANTHER" id="PTHR30514:SF1">
    <property type="entry name" value="HTH-TYPE TRANSCRIPTIONAL REGULATOR HEXR-RELATED"/>
    <property type="match status" value="1"/>
</dbReference>
<evidence type="ECO:0000259" key="4">
    <source>
        <dbReference type="PROSITE" id="PS51071"/>
    </source>
</evidence>
<evidence type="ECO:0000256" key="1">
    <source>
        <dbReference type="ARBA" id="ARBA00023015"/>
    </source>
</evidence>
<dbReference type="NCBIfam" id="NF008451">
    <property type="entry name" value="PRK11302.1"/>
    <property type="match status" value="1"/>
</dbReference>
<sequence length="287" mass="31320">MSLALFDELRERLPDFRRSEQKVARYVLRHPEEAIHMRIADIAKNAGVSEPTVIRFCRALGCDGFQDFKLRLAQMLATGAQFAQFSMDDSHDVAEFTNGIFDSTVGILLSVRDRMNPESISQAIHALTNANRVEFYGFGASGAVASDAQHKFFRLQVSTAAYADPHMQNMSAVTLGEGDVVVAISQTGRTSSLLSSVDLAREAGATVIGLCPKNSPLAHAVNLPLYIDVREDSEVYTPMTSRIVHLVVIDILAVGVAKSKGPQLDEKVRAVKRSLAPLRVPEGNSNH</sequence>
<accession>A0ABU1GVK6</accession>
<proteinExistence type="predicted"/>
<organism evidence="6 7">
    <name type="scientific">Larsenimonas suaedae</name>
    <dbReference type="NCBI Taxonomy" id="1851019"/>
    <lineage>
        <taxon>Bacteria</taxon>
        <taxon>Pseudomonadati</taxon>
        <taxon>Pseudomonadota</taxon>
        <taxon>Gammaproteobacteria</taxon>
        <taxon>Oceanospirillales</taxon>
        <taxon>Halomonadaceae</taxon>
        <taxon>Larsenimonas</taxon>
    </lineage>
</organism>
<keyword evidence="2" id="KW-0238">DNA-binding</keyword>
<evidence type="ECO:0000313" key="7">
    <source>
        <dbReference type="Proteomes" id="UP001269375"/>
    </source>
</evidence>
<dbReference type="Pfam" id="PF01380">
    <property type="entry name" value="SIS"/>
    <property type="match status" value="1"/>
</dbReference>
<dbReference type="PANTHER" id="PTHR30514">
    <property type="entry name" value="GLUCOKINASE"/>
    <property type="match status" value="1"/>
</dbReference>
<dbReference type="InterPro" id="IPR047640">
    <property type="entry name" value="RpiR-like"/>
</dbReference>